<evidence type="ECO:0000313" key="3">
    <source>
        <dbReference type="Proteomes" id="UP000000442"/>
    </source>
</evidence>
<dbReference type="RefSeq" id="WP_015903648.1">
    <property type="nucleotide sequence ID" value="NC_012108.1"/>
</dbReference>
<dbReference type="InterPro" id="IPR002871">
    <property type="entry name" value="NIF_FeS_clus_asmbl_NifU_N"/>
</dbReference>
<dbReference type="GO" id="GO:0005506">
    <property type="term" value="F:iron ion binding"/>
    <property type="evidence" value="ECO:0007669"/>
    <property type="project" value="InterPro"/>
</dbReference>
<dbReference type="CDD" id="cd06664">
    <property type="entry name" value="IscU_like"/>
    <property type="match status" value="1"/>
</dbReference>
<organism evidence="2 3">
    <name type="scientific">Desulforapulum autotrophicum (strain ATCC 43914 / DSM 3382 / VKM B-1955 / HRM2)</name>
    <name type="common">Desulfobacterium autotrophicum</name>
    <dbReference type="NCBI Taxonomy" id="177437"/>
    <lineage>
        <taxon>Bacteria</taxon>
        <taxon>Pseudomonadati</taxon>
        <taxon>Thermodesulfobacteriota</taxon>
        <taxon>Desulfobacteria</taxon>
        <taxon>Desulfobacterales</taxon>
        <taxon>Desulfobacteraceae</taxon>
        <taxon>Desulforapulum</taxon>
    </lineage>
</organism>
<dbReference type="HOGENOM" id="CLU_079283_5_1_7"/>
<evidence type="ECO:0000313" key="2">
    <source>
        <dbReference type="EMBL" id="ACN14862.1"/>
    </source>
</evidence>
<name>C0QB63_DESAH</name>
<reference evidence="2" key="1">
    <citation type="submission" date="2008-05" db="EMBL/GenBank/DDBJ databases">
        <authorList>
            <person name="Strittmatter A."/>
            <person name="Liesegang H."/>
            <person name="Rabus R."/>
            <person name="Decker I."/>
            <person name="Amann J."/>
            <person name="Andres S."/>
            <person name="Henne A."/>
            <person name="Martinez-Arias R."/>
            <person name="Bartels D."/>
            <person name="Goesmann A."/>
            <person name="Krause L."/>
            <person name="Puehler A."/>
            <person name="Klenk H.-K."/>
            <person name="Richter M."/>
            <person name="Schueler M."/>
            <person name="Gloeckner F.O."/>
            <person name="Meyerdierks A."/>
            <person name="Widdel F."/>
            <person name="Gottschalk G."/>
            <person name="Amann R."/>
        </authorList>
    </citation>
    <scope>NUCLEOTIDE SEQUENCE</scope>
    <source>
        <strain evidence="2">HRM2</strain>
    </source>
</reference>
<gene>
    <name evidence="2" type="ordered locus">HRM2_17580</name>
</gene>
<dbReference type="OrthoDB" id="5420473at2"/>
<dbReference type="AlphaFoldDB" id="C0QB63"/>
<protein>
    <submittedName>
        <fullName evidence="2">Nitrogen fixation protein NifU (NifU-like protein)</fullName>
    </submittedName>
</protein>
<dbReference type="EMBL" id="CP001087">
    <property type="protein sequence ID" value="ACN14862.1"/>
    <property type="molecule type" value="Genomic_DNA"/>
</dbReference>
<proteinExistence type="predicted"/>
<dbReference type="GO" id="GO:0016226">
    <property type="term" value="P:iron-sulfur cluster assembly"/>
    <property type="evidence" value="ECO:0007669"/>
    <property type="project" value="InterPro"/>
</dbReference>
<reference evidence="2" key="2">
    <citation type="journal article" date="2009" name="Environ. Microbiol.">
        <title>Genome sequence of Desulfobacterium autotrophicum HRM2, a marine sulfate reducer oxidizing organic carbon completely to carbon dioxide.</title>
        <authorList>
            <person name="Strittmatter A.W."/>
            <person name="Liesegang H."/>
            <person name="Rabus R."/>
            <person name="Decker I."/>
            <person name="Amann J."/>
            <person name="Andres S."/>
            <person name="Henne A."/>
            <person name="Fricke W.F."/>
            <person name="Martinez-Arias R."/>
            <person name="Bartels D."/>
            <person name="Goesmann A."/>
            <person name="Krause L."/>
            <person name="Puehler A."/>
            <person name="Klenk H.P."/>
            <person name="Richter M."/>
            <person name="Schuler M."/>
            <person name="Gloeckner F.O."/>
            <person name="Meyerdierks A."/>
            <person name="Gottschalk G."/>
            <person name="Amann R."/>
        </authorList>
    </citation>
    <scope>NUCLEOTIDE SEQUENCE [LARGE SCALE GENOMIC DNA]</scope>
    <source>
        <strain evidence="2">HRM2</strain>
    </source>
</reference>
<dbReference type="Proteomes" id="UP000000442">
    <property type="component" value="Chromosome"/>
</dbReference>
<feature type="domain" description="NIF system FeS cluster assembly NifU N-terminal" evidence="1">
    <location>
        <begin position="42"/>
        <end position="131"/>
    </location>
</feature>
<evidence type="ECO:0000259" key="1">
    <source>
        <dbReference type="Pfam" id="PF01592"/>
    </source>
</evidence>
<sequence length="151" mass="16766">MNEQTQMNFWQDHSLEYLEMAFKTDFQERVENPDGHGRRTGECGDTVEFFLMATNGVLTSITYDVDGCKNTNACANTVVHLATGKTVDAAWNITHEDVSAFLKTLPAHDTHCAELAVGAFYLALKDLARQSKHVNTVNTKENAIDGQDIIV</sequence>
<dbReference type="GO" id="GO:0051536">
    <property type="term" value="F:iron-sulfur cluster binding"/>
    <property type="evidence" value="ECO:0007669"/>
    <property type="project" value="InterPro"/>
</dbReference>
<dbReference type="KEGG" id="dat:HRM2_17580"/>
<dbReference type="Pfam" id="PF01592">
    <property type="entry name" value="NifU_N"/>
    <property type="match status" value="1"/>
</dbReference>
<dbReference type="Gene3D" id="3.90.1010.10">
    <property type="match status" value="1"/>
</dbReference>
<dbReference type="eggNOG" id="COG0822">
    <property type="taxonomic scope" value="Bacteria"/>
</dbReference>
<keyword evidence="3" id="KW-1185">Reference proteome</keyword>
<dbReference type="SUPFAM" id="SSF82649">
    <property type="entry name" value="SufE/NifU"/>
    <property type="match status" value="1"/>
</dbReference>
<dbReference type="STRING" id="177437.HRM2_17580"/>
<accession>C0QB63</accession>